<evidence type="ECO:0000313" key="2">
    <source>
        <dbReference type="EMBL" id="EGD76893.1"/>
    </source>
</evidence>
<feature type="region of interest" description="Disordered" evidence="1">
    <location>
        <begin position="1"/>
        <end position="29"/>
    </location>
</feature>
<dbReference type="GeneID" id="16071825"/>
<dbReference type="eggNOG" id="KOG0375">
    <property type="taxonomic scope" value="Eukaryota"/>
</dbReference>
<gene>
    <name evidence="2" type="ORF">PTSG_08238</name>
</gene>
<organism evidence="3">
    <name type="scientific">Salpingoeca rosetta (strain ATCC 50818 / BSB-021)</name>
    <dbReference type="NCBI Taxonomy" id="946362"/>
    <lineage>
        <taxon>Eukaryota</taxon>
        <taxon>Choanoflagellata</taxon>
        <taxon>Craspedida</taxon>
        <taxon>Salpingoecidae</taxon>
        <taxon>Salpingoeca</taxon>
    </lineage>
</organism>
<dbReference type="STRING" id="946362.F2UIE3"/>
<protein>
    <submittedName>
        <fullName evidence="2">Uncharacterized protein</fullName>
    </submittedName>
</protein>
<dbReference type="Gene3D" id="3.60.21.10">
    <property type="match status" value="1"/>
</dbReference>
<dbReference type="PANTHER" id="PTHR45673">
    <property type="entry name" value="SERINE/THREONINE-PROTEIN PHOSPHATASE 2B CATALYTIC SUBUNIT 1-RELATED"/>
    <property type="match status" value="1"/>
</dbReference>
<feature type="compositionally biased region" description="Basic residues" evidence="1">
    <location>
        <begin position="7"/>
        <end position="23"/>
    </location>
</feature>
<dbReference type="OrthoDB" id="5593063at2759"/>
<dbReference type="InterPro" id="IPR029052">
    <property type="entry name" value="Metallo-depent_PP-like"/>
</dbReference>
<keyword evidence="3" id="KW-1185">Reference proteome</keyword>
<dbReference type="EMBL" id="GL832975">
    <property type="protein sequence ID" value="EGD76892.1"/>
    <property type="molecule type" value="Genomic_DNA"/>
</dbReference>
<dbReference type="GO" id="GO:0033192">
    <property type="term" value="F:calmodulin-dependent protein phosphatase activity"/>
    <property type="evidence" value="ECO:0007669"/>
    <property type="project" value="InterPro"/>
</dbReference>
<proteinExistence type="predicted"/>
<dbReference type="KEGG" id="sre:PTSG_08238"/>
<evidence type="ECO:0000313" key="3">
    <source>
        <dbReference type="Proteomes" id="UP000007799"/>
    </source>
</evidence>
<dbReference type="SUPFAM" id="SSF56300">
    <property type="entry name" value="Metallo-dependent phosphatases"/>
    <property type="match status" value="1"/>
</dbReference>
<dbReference type="InterPro" id="IPR043360">
    <property type="entry name" value="PP2B"/>
</dbReference>
<dbReference type="EMBL" id="GL832975">
    <property type="protein sequence ID" value="EGD76893.1"/>
    <property type="molecule type" value="Genomic_DNA"/>
</dbReference>
<dbReference type="GO" id="GO:0097720">
    <property type="term" value="P:calcineurin-mediated signaling"/>
    <property type="evidence" value="ECO:0007669"/>
    <property type="project" value="InterPro"/>
</dbReference>
<name>F2UIE3_SALR5</name>
<dbReference type="Proteomes" id="UP000007799">
    <property type="component" value="Unassembled WGS sequence"/>
</dbReference>
<dbReference type="RefSeq" id="XP_012493092.1">
    <property type="nucleotide sequence ID" value="XM_012637638.1"/>
</dbReference>
<dbReference type="RefSeq" id="XP_004991264.1">
    <property type="nucleotide sequence ID" value="XM_004991207.1"/>
</dbReference>
<evidence type="ECO:0000256" key="1">
    <source>
        <dbReference type="SAM" id="MobiDB-lite"/>
    </source>
</evidence>
<reference evidence="2" key="1">
    <citation type="submission" date="2009-08" db="EMBL/GenBank/DDBJ databases">
        <title>Annotation of Salpingoeca rosetta.</title>
        <authorList>
            <consortium name="The Broad Institute Genome Sequencing Platform"/>
            <person name="Russ C."/>
            <person name="Cuomo C."/>
            <person name="Burger G."/>
            <person name="Gray M.W."/>
            <person name="Holland P.W.H."/>
            <person name="King N."/>
            <person name="Lang F.B.F."/>
            <person name="Roger A.J."/>
            <person name="Ruiz-Trillo I."/>
            <person name="Young S.K."/>
            <person name="Zeng Q."/>
            <person name="Gargeya S."/>
            <person name="Alvarado L."/>
            <person name="Berlin A."/>
            <person name="Chapman S.B."/>
            <person name="Chen Z."/>
            <person name="Freedman E."/>
            <person name="Gellesch M."/>
            <person name="Goldberg J."/>
            <person name="Griggs A."/>
            <person name="Gujja S."/>
            <person name="Heilman E."/>
            <person name="Heiman D."/>
            <person name="Howarth C."/>
            <person name="Mehta T."/>
            <person name="Neiman D."/>
            <person name="Pearson M."/>
            <person name="Roberts A."/>
            <person name="Saif S."/>
            <person name="Shea T."/>
            <person name="Shenoy N."/>
            <person name="Sisk P."/>
            <person name="Stolte C."/>
            <person name="Sykes S."/>
            <person name="White J."/>
            <person name="Yandava C."/>
            <person name="Haas B."/>
            <person name="Nusbaum C."/>
            <person name="Birren B."/>
        </authorList>
    </citation>
    <scope>NUCLEOTIDE SEQUENCE [LARGE SCALE GENOMIC DNA]</scope>
    <source>
        <strain evidence="2">ATCC 50818</strain>
    </source>
</reference>
<accession>F2UIE3</accession>
<dbReference type="AlphaFoldDB" id="F2UIE3"/>
<feature type="region of interest" description="Disordered" evidence="1">
    <location>
        <begin position="171"/>
        <end position="218"/>
    </location>
</feature>
<sequence>MSSTASTKKRSSTVAKPKRHRRPAGVEPPAAEVLGVDAILDAKGKPRIDVLREHFRKEGVVTEEAAIQILITAGKVLKEEPTLLEVPAPVTGVPNCVGMGDKDDVEKRREKIRNKIRAVGKVSRMFSTTAVTSQSRQASESVDILRGMSPSGSLPKGVLSAGPLGVEQAIQGFDDAKQADAQNERMPPQRPPTDPRRSKRPSTTDMLRSLAIQPTRKK</sequence>